<evidence type="ECO:0000313" key="11">
    <source>
        <dbReference type="Proteomes" id="UP000178681"/>
    </source>
</evidence>
<keyword evidence="8 9" id="KW-0472">Membrane</keyword>
<name>A0A1F5Z5U9_9BACT</name>
<organism evidence="10 11">
    <name type="scientific">Candidatus Gottesmanbacteria bacterium RIFCSPHIGHO2_01_FULL_42_12</name>
    <dbReference type="NCBI Taxonomy" id="1798377"/>
    <lineage>
        <taxon>Bacteria</taxon>
        <taxon>Candidatus Gottesmaniibacteriota</taxon>
    </lineage>
</organism>
<dbReference type="GO" id="GO:0008320">
    <property type="term" value="F:protein transmembrane transporter activity"/>
    <property type="evidence" value="ECO:0007669"/>
    <property type="project" value="UniProtKB-UniRule"/>
</dbReference>
<dbReference type="HAMAP" id="MF_00422">
    <property type="entry name" value="SecE"/>
    <property type="match status" value="1"/>
</dbReference>
<keyword evidence="6 9" id="KW-1133">Transmembrane helix</keyword>
<comment type="function">
    <text evidence="9">Essential subunit of the Sec protein translocation channel SecYEG. Clamps together the 2 halves of SecY. May contact the channel plug during translocation.</text>
</comment>
<dbReference type="Proteomes" id="UP000178681">
    <property type="component" value="Unassembled WGS sequence"/>
</dbReference>
<dbReference type="Pfam" id="PF00584">
    <property type="entry name" value="SecE"/>
    <property type="match status" value="1"/>
</dbReference>
<evidence type="ECO:0000256" key="1">
    <source>
        <dbReference type="ARBA" id="ARBA00004370"/>
    </source>
</evidence>
<reference evidence="10 11" key="1">
    <citation type="journal article" date="2016" name="Nat. Commun.">
        <title>Thousands of microbial genomes shed light on interconnected biogeochemical processes in an aquifer system.</title>
        <authorList>
            <person name="Anantharaman K."/>
            <person name="Brown C.T."/>
            <person name="Hug L.A."/>
            <person name="Sharon I."/>
            <person name="Castelle C.J."/>
            <person name="Probst A.J."/>
            <person name="Thomas B.C."/>
            <person name="Singh A."/>
            <person name="Wilkins M.J."/>
            <person name="Karaoz U."/>
            <person name="Brodie E.L."/>
            <person name="Williams K.H."/>
            <person name="Hubbard S.S."/>
            <person name="Banfield J.F."/>
        </authorList>
    </citation>
    <scope>NUCLEOTIDE SEQUENCE [LARGE SCALE GENOMIC DNA]</scope>
</reference>
<dbReference type="InterPro" id="IPR001901">
    <property type="entry name" value="Translocase_SecE/Sec61-g"/>
</dbReference>
<dbReference type="InterPro" id="IPR038379">
    <property type="entry name" value="SecE_sf"/>
</dbReference>
<dbReference type="NCBIfam" id="TIGR00964">
    <property type="entry name" value="secE_bact"/>
    <property type="match status" value="1"/>
</dbReference>
<comment type="subunit">
    <text evidence="9">Component of the Sec protein translocase complex. Heterotrimer consisting of SecY, SecE and SecG subunits. The heterotrimers can form oligomers, although 1 heterotrimer is thought to be able to translocate proteins. Interacts with the ribosome. Interacts with SecDF, and other proteins may be involved. Interacts with SecA.</text>
</comment>
<comment type="subcellular location">
    <subcellularLocation>
        <location evidence="9">Cell membrane</location>
        <topology evidence="9">Single-pass membrane protein</topology>
    </subcellularLocation>
    <subcellularLocation>
        <location evidence="1">Membrane</location>
    </subcellularLocation>
</comment>
<dbReference type="GO" id="GO:0009306">
    <property type="term" value="P:protein secretion"/>
    <property type="evidence" value="ECO:0007669"/>
    <property type="project" value="UniProtKB-UniRule"/>
</dbReference>
<comment type="caution">
    <text evidence="10">The sequence shown here is derived from an EMBL/GenBank/DDBJ whole genome shotgun (WGS) entry which is preliminary data.</text>
</comment>
<dbReference type="GO" id="GO:0005886">
    <property type="term" value="C:plasma membrane"/>
    <property type="evidence" value="ECO:0007669"/>
    <property type="project" value="UniProtKB-SubCell"/>
</dbReference>
<keyword evidence="5 9" id="KW-0653">Protein transport</keyword>
<dbReference type="InterPro" id="IPR005807">
    <property type="entry name" value="SecE_bac"/>
</dbReference>
<sequence length="72" mass="8132">MRDIQFTKPNFGESPAKFFIEVRDELKKVTWPTKPAVIKMTAIVIGVTVGVSAYLGGLDFIFAKIFEIILQR</sequence>
<evidence type="ECO:0000256" key="4">
    <source>
        <dbReference type="ARBA" id="ARBA00022692"/>
    </source>
</evidence>
<feature type="transmembrane region" description="Helical" evidence="9">
    <location>
        <begin position="36"/>
        <end position="62"/>
    </location>
</feature>
<dbReference type="GO" id="GO:0043952">
    <property type="term" value="P:protein transport by the Sec complex"/>
    <property type="evidence" value="ECO:0007669"/>
    <property type="project" value="UniProtKB-UniRule"/>
</dbReference>
<evidence type="ECO:0000256" key="7">
    <source>
        <dbReference type="ARBA" id="ARBA00023010"/>
    </source>
</evidence>
<protein>
    <recommendedName>
        <fullName evidence="9">Protein translocase subunit SecE</fullName>
    </recommendedName>
</protein>
<dbReference type="STRING" id="1798377.A2872_02295"/>
<accession>A0A1F5Z5U9</accession>
<proteinExistence type="inferred from homology"/>
<evidence type="ECO:0000256" key="6">
    <source>
        <dbReference type="ARBA" id="ARBA00022989"/>
    </source>
</evidence>
<dbReference type="GO" id="GO:0006605">
    <property type="term" value="P:protein targeting"/>
    <property type="evidence" value="ECO:0007669"/>
    <property type="project" value="UniProtKB-UniRule"/>
</dbReference>
<keyword evidence="3 9" id="KW-1003">Cell membrane</keyword>
<dbReference type="Gene3D" id="1.20.5.1030">
    <property type="entry name" value="Preprotein translocase secy subunit"/>
    <property type="match status" value="1"/>
</dbReference>
<keyword evidence="7 9" id="KW-0811">Translocation</keyword>
<dbReference type="AlphaFoldDB" id="A0A1F5Z5U9"/>
<evidence type="ECO:0000256" key="2">
    <source>
        <dbReference type="ARBA" id="ARBA00022448"/>
    </source>
</evidence>
<gene>
    <name evidence="9" type="primary">secE</name>
    <name evidence="10" type="ORF">A2872_02295</name>
</gene>
<dbReference type="PANTHER" id="PTHR33910">
    <property type="entry name" value="PROTEIN TRANSLOCASE SUBUNIT SECE"/>
    <property type="match status" value="1"/>
</dbReference>
<evidence type="ECO:0000256" key="9">
    <source>
        <dbReference type="HAMAP-Rule" id="MF_00422"/>
    </source>
</evidence>
<evidence type="ECO:0000313" key="10">
    <source>
        <dbReference type="EMBL" id="OGG07773.1"/>
    </source>
</evidence>
<evidence type="ECO:0000256" key="5">
    <source>
        <dbReference type="ARBA" id="ARBA00022927"/>
    </source>
</evidence>
<keyword evidence="2 9" id="KW-0813">Transport</keyword>
<dbReference type="EMBL" id="MFJG01000002">
    <property type="protein sequence ID" value="OGG07773.1"/>
    <property type="molecule type" value="Genomic_DNA"/>
</dbReference>
<comment type="similarity">
    <text evidence="9">Belongs to the SecE/SEC61-gamma family.</text>
</comment>
<evidence type="ECO:0000256" key="3">
    <source>
        <dbReference type="ARBA" id="ARBA00022475"/>
    </source>
</evidence>
<dbReference type="GO" id="GO:0065002">
    <property type="term" value="P:intracellular protein transmembrane transport"/>
    <property type="evidence" value="ECO:0007669"/>
    <property type="project" value="UniProtKB-UniRule"/>
</dbReference>
<keyword evidence="4 9" id="KW-0812">Transmembrane</keyword>
<evidence type="ECO:0000256" key="8">
    <source>
        <dbReference type="ARBA" id="ARBA00023136"/>
    </source>
</evidence>
<dbReference type="PANTHER" id="PTHR33910:SF1">
    <property type="entry name" value="PROTEIN TRANSLOCASE SUBUNIT SECE"/>
    <property type="match status" value="1"/>
</dbReference>